<dbReference type="PANTHER" id="PTHR47870:SF1">
    <property type="entry name" value="CYTOCHROME C-TYPE BIOGENESIS PROTEIN CCMH"/>
    <property type="match status" value="1"/>
</dbReference>
<organism evidence="9 10">
    <name type="scientific">Formicincola oecophyllae</name>
    <dbReference type="NCBI Taxonomy" id="2558361"/>
    <lineage>
        <taxon>Bacteria</taxon>
        <taxon>Pseudomonadati</taxon>
        <taxon>Pseudomonadota</taxon>
        <taxon>Alphaproteobacteria</taxon>
        <taxon>Acetobacterales</taxon>
        <taxon>Acetobacteraceae</taxon>
        <taxon>Formicincola</taxon>
    </lineage>
</organism>
<evidence type="ECO:0000256" key="4">
    <source>
        <dbReference type="ARBA" id="ARBA00022729"/>
    </source>
</evidence>
<dbReference type="Proteomes" id="UP000318709">
    <property type="component" value="Chromosome"/>
</dbReference>
<dbReference type="GO" id="GO:0046872">
    <property type="term" value="F:metal ion binding"/>
    <property type="evidence" value="ECO:0007669"/>
    <property type="project" value="UniProtKB-KW"/>
</dbReference>
<dbReference type="CDD" id="cd16378">
    <property type="entry name" value="CcmH_N"/>
    <property type="match status" value="1"/>
</dbReference>
<keyword evidence="4 7" id="KW-0732">Signal</keyword>
<evidence type="ECO:0000256" key="3">
    <source>
        <dbReference type="ARBA" id="ARBA00022723"/>
    </source>
</evidence>
<feature type="transmembrane region" description="Helical" evidence="7">
    <location>
        <begin position="121"/>
        <end position="142"/>
    </location>
</feature>
<keyword evidence="7" id="KW-0812">Transmembrane</keyword>
<dbReference type="KEGG" id="swf:E3E12_05615"/>
<dbReference type="GO" id="GO:0017004">
    <property type="term" value="P:cytochrome complex assembly"/>
    <property type="evidence" value="ECO:0007669"/>
    <property type="project" value="UniProtKB-KW"/>
</dbReference>
<reference evidence="9 10" key="1">
    <citation type="submission" date="2019-03" db="EMBL/GenBank/DDBJ databases">
        <title>The complete genome sequence of Swingsia_sp. F3b2 LMG30590(T).</title>
        <authorList>
            <person name="Chua K.-O."/>
            <person name="Chan K.-G."/>
            <person name="See-Too W.-S."/>
        </authorList>
    </citation>
    <scope>NUCLEOTIDE SEQUENCE [LARGE SCALE GENOMIC DNA]</scope>
    <source>
        <strain evidence="9 10">F3b2</strain>
    </source>
</reference>
<accession>A0A4Y6U8H7</accession>
<protein>
    <recommendedName>
        <fullName evidence="7">Cytochrome c-type biogenesis protein</fullName>
    </recommendedName>
</protein>
<dbReference type="AlphaFoldDB" id="A0A4Y6U8H7"/>
<dbReference type="Gene3D" id="1.10.8.640">
    <property type="entry name" value="Cytochrome C biogenesis protein"/>
    <property type="match status" value="1"/>
</dbReference>
<keyword evidence="2 7" id="KW-0349">Heme</keyword>
<evidence type="ECO:0000313" key="10">
    <source>
        <dbReference type="Proteomes" id="UP000318709"/>
    </source>
</evidence>
<evidence type="ECO:0000256" key="2">
    <source>
        <dbReference type="ARBA" id="ARBA00022617"/>
    </source>
</evidence>
<name>A0A4Y6U8H7_9PROT</name>
<evidence type="ECO:0000259" key="8">
    <source>
        <dbReference type="Pfam" id="PF03918"/>
    </source>
</evidence>
<dbReference type="InterPro" id="IPR051263">
    <property type="entry name" value="C-type_cytochrome_biogenesis"/>
</dbReference>
<sequence>MTALKGEGALFLTFFLTCAALLAGAGLAGPGLAEAQALDPAQERLPPQQEERVEHLASQLRCPVCQGQSVAESASPLAHDLRAALRRLVREGHPDQAIMAWVEARYGASISLAPSLNGQTALLWGGAGAFAVLCTLGLGLTVKRNNTPRAEEDETERDKEGKLL</sequence>
<evidence type="ECO:0000256" key="1">
    <source>
        <dbReference type="ARBA" id="ARBA00010342"/>
    </source>
</evidence>
<dbReference type="PANTHER" id="PTHR47870">
    <property type="entry name" value="CYTOCHROME C-TYPE BIOGENESIS PROTEIN CCMH"/>
    <property type="match status" value="1"/>
</dbReference>
<dbReference type="EMBL" id="CP038231">
    <property type="protein sequence ID" value="QDH13749.1"/>
    <property type="molecule type" value="Genomic_DNA"/>
</dbReference>
<keyword evidence="7" id="KW-1133">Transmembrane helix</keyword>
<keyword evidence="7" id="KW-0472">Membrane</keyword>
<keyword evidence="10" id="KW-1185">Reference proteome</keyword>
<evidence type="ECO:0000313" key="9">
    <source>
        <dbReference type="EMBL" id="QDH13749.1"/>
    </source>
</evidence>
<dbReference type="InterPro" id="IPR005616">
    <property type="entry name" value="CcmH/CycL/Ccl2/NrfF_N"/>
</dbReference>
<keyword evidence="6 7" id="KW-0408">Iron</keyword>
<dbReference type="InterPro" id="IPR038297">
    <property type="entry name" value="CcmH/CycL/NrfF/Ccl2_sf"/>
</dbReference>
<keyword evidence="5" id="KW-0201">Cytochrome c-type biogenesis</keyword>
<evidence type="ECO:0000256" key="7">
    <source>
        <dbReference type="RuleBase" id="RU364112"/>
    </source>
</evidence>
<evidence type="ECO:0000256" key="5">
    <source>
        <dbReference type="ARBA" id="ARBA00022748"/>
    </source>
</evidence>
<gene>
    <name evidence="9" type="ORF">E3E12_05615</name>
</gene>
<dbReference type="RefSeq" id="WP_141443457.1">
    <property type="nucleotide sequence ID" value="NZ_CP038231.1"/>
</dbReference>
<evidence type="ECO:0000256" key="6">
    <source>
        <dbReference type="ARBA" id="ARBA00023004"/>
    </source>
</evidence>
<dbReference type="GO" id="GO:0005886">
    <property type="term" value="C:plasma membrane"/>
    <property type="evidence" value="ECO:0007669"/>
    <property type="project" value="TreeGrafter"/>
</dbReference>
<proteinExistence type="inferred from homology"/>
<dbReference type="OrthoDB" id="9804975at2"/>
<feature type="domain" description="CcmH/CycL/Ccl2/NrfF N-terminal" evidence="8">
    <location>
        <begin position="35"/>
        <end position="159"/>
    </location>
</feature>
<dbReference type="Pfam" id="PF03918">
    <property type="entry name" value="CcmH"/>
    <property type="match status" value="1"/>
</dbReference>
<comment type="similarity">
    <text evidence="1 7">Belongs to the CcmH/CycL/Ccl2/NrfF family.</text>
</comment>
<comment type="function">
    <text evidence="7">Possible subunit of a heme lyase.</text>
</comment>
<keyword evidence="3 7" id="KW-0479">Metal-binding</keyword>